<dbReference type="WBParaSite" id="NBR_0001305501-mRNA-1">
    <property type="protein sequence ID" value="NBR_0001305501-mRNA-1"/>
    <property type="gene ID" value="NBR_0001305501"/>
</dbReference>
<evidence type="ECO:0000313" key="3">
    <source>
        <dbReference type="WBParaSite" id="NBR_0001305501-mRNA-1"/>
    </source>
</evidence>
<proteinExistence type="predicted"/>
<dbReference type="AlphaFoldDB" id="A0A0N4Y9P7"/>
<gene>
    <name evidence="1" type="ORF">NBR_LOCUS13056</name>
</gene>
<organism evidence="3">
    <name type="scientific">Nippostrongylus brasiliensis</name>
    <name type="common">Rat hookworm</name>
    <dbReference type="NCBI Taxonomy" id="27835"/>
    <lineage>
        <taxon>Eukaryota</taxon>
        <taxon>Metazoa</taxon>
        <taxon>Ecdysozoa</taxon>
        <taxon>Nematoda</taxon>
        <taxon>Chromadorea</taxon>
        <taxon>Rhabditida</taxon>
        <taxon>Rhabditina</taxon>
        <taxon>Rhabditomorpha</taxon>
        <taxon>Strongyloidea</taxon>
        <taxon>Heligmosomidae</taxon>
        <taxon>Nippostrongylus</taxon>
    </lineage>
</organism>
<keyword evidence="2" id="KW-1185">Reference proteome</keyword>
<evidence type="ECO:0000313" key="2">
    <source>
        <dbReference type="Proteomes" id="UP000271162"/>
    </source>
</evidence>
<dbReference type="Proteomes" id="UP000271162">
    <property type="component" value="Unassembled WGS sequence"/>
</dbReference>
<dbReference type="EMBL" id="UYSL01020931">
    <property type="protein sequence ID" value="VDL76645.1"/>
    <property type="molecule type" value="Genomic_DNA"/>
</dbReference>
<protein>
    <submittedName>
        <fullName evidence="3">Ras-associating domain-containing protein</fullName>
    </submittedName>
</protein>
<reference evidence="1 2" key="2">
    <citation type="submission" date="2018-11" db="EMBL/GenBank/DDBJ databases">
        <authorList>
            <consortium name="Pathogen Informatics"/>
        </authorList>
    </citation>
    <scope>NUCLEOTIDE SEQUENCE [LARGE SCALE GENOMIC DNA]</scope>
</reference>
<name>A0A0N4Y9P7_NIPBR</name>
<accession>A0A0N4Y9P7</accession>
<sequence>MQQLSLRCLREHCVQGSISGKIKGVIEKIFYLFIIIIKDGQALKCAYKDQTFCGPVKRAHELNSLSKFFLEGDKFKEDRERLSLANGKVLIVLKKENKSELIPALRNVFDSETNAIFQVKVSCSGSANGTYPCQLGITAICLATEQLVNATMVVADEDQKYEILEAYKKYQQKEDRLQWADQAYELGKKVMDILQTWTGFQ</sequence>
<evidence type="ECO:0000313" key="1">
    <source>
        <dbReference type="EMBL" id="VDL76645.1"/>
    </source>
</evidence>
<reference evidence="3" key="1">
    <citation type="submission" date="2017-02" db="UniProtKB">
        <authorList>
            <consortium name="WormBaseParasite"/>
        </authorList>
    </citation>
    <scope>IDENTIFICATION</scope>
</reference>